<dbReference type="Gene3D" id="1.20.58.60">
    <property type="match status" value="1"/>
</dbReference>
<organism evidence="2 3">
    <name type="scientific">Clytia hemisphaerica</name>
    <dbReference type="NCBI Taxonomy" id="252671"/>
    <lineage>
        <taxon>Eukaryota</taxon>
        <taxon>Metazoa</taxon>
        <taxon>Cnidaria</taxon>
        <taxon>Hydrozoa</taxon>
        <taxon>Hydroidolina</taxon>
        <taxon>Leptothecata</taxon>
        <taxon>Obeliida</taxon>
        <taxon>Clytiidae</taxon>
        <taxon>Clytia</taxon>
    </lineage>
</organism>
<dbReference type="Proteomes" id="UP000594262">
    <property type="component" value="Unplaced"/>
</dbReference>
<evidence type="ECO:0000313" key="2">
    <source>
        <dbReference type="EnsemblMetazoa" id="CLYHEMP012441.1"/>
    </source>
</evidence>
<dbReference type="SUPFAM" id="SSF46966">
    <property type="entry name" value="Spectrin repeat"/>
    <property type="match status" value="1"/>
</dbReference>
<feature type="region of interest" description="Disordered" evidence="1">
    <location>
        <begin position="1"/>
        <end position="88"/>
    </location>
</feature>
<sequence>FRDELSFDQDTGATHSVVDSDSFVEETSQNTSSIAEVSNDNNDVSYKKEHSANSLSEPLSEKVSSDTSCSDIEKQNSSQPPFGLATNWKNPATQSCSVSEEYLSGANENEEATSRTNDHEGLTPRDFNTPIPTIRIENTDGNDNESTMLSIDGENVFVIGLEQELDSVMKEEDNGMEGLQTKLTKIQIMQETVDEFIQEVDVIPTRLHSLKNTLVDLEKYYSTLTEDMKMFGEFSNEWADYFDLAKKEFENCRAFKANTLQEMSNNLDQIQHLMDEMDNSDTIILQVYTKGEEILQKYDDANGLQKSVSQQLEVMEKDWASFCTQTSEHRQVIDDCVSQWVDFENSFQSLSTLLKEFSTILDQDANDKIDHGSVEHSINRYENIIKSIQKKKPRFRQLQQMYQRIKPHIADTAILHTSCNSIEEMEKGVLEKFELKLEEMKFVKQQVALLSHLLNEAISNLEQVLLLGEARISEDDFLNFSSKVESLKEAVVTLESLHKLKEAHNVLENIWQNLSEASQNQLNNEILTIRDKIQNGLEVTSLKLRNEESRRKVFDKFTEAEELCNSFGQEIQDIMDAQNLTTSEKMHKLE</sequence>
<proteinExistence type="predicted"/>
<evidence type="ECO:0000256" key="1">
    <source>
        <dbReference type="SAM" id="MobiDB-lite"/>
    </source>
</evidence>
<keyword evidence="3" id="KW-1185">Reference proteome</keyword>
<dbReference type="AlphaFoldDB" id="A0A7M5UMQ9"/>
<feature type="compositionally biased region" description="Polar residues" evidence="1">
    <location>
        <begin position="65"/>
        <end position="80"/>
    </location>
</feature>
<dbReference type="EnsemblMetazoa" id="CLYHEMT012441.1">
    <property type="protein sequence ID" value="CLYHEMP012441.1"/>
    <property type="gene ID" value="CLYHEMG012441"/>
</dbReference>
<feature type="compositionally biased region" description="Basic and acidic residues" evidence="1">
    <location>
        <begin position="112"/>
        <end position="123"/>
    </location>
</feature>
<reference evidence="2" key="1">
    <citation type="submission" date="2021-01" db="UniProtKB">
        <authorList>
            <consortium name="EnsemblMetazoa"/>
        </authorList>
    </citation>
    <scope>IDENTIFICATION</scope>
</reference>
<feature type="region of interest" description="Disordered" evidence="1">
    <location>
        <begin position="100"/>
        <end position="144"/>
    </location>
</feature>
<feature type="compositionally biased region" description="Polar residues" evidence="1">
    <location>
        <begin position="8"/>
        <end position="44"/>
    </location>
</feature>
<dbReference type="OrthoDB" id="18740at2759"/>
<protein>
    <submittedName>
        <fullName evidence="2">Uncharacterized protein</fullName>
    </submittedName>
</protein>
<accession>A0A7M5UMQ9</accession>
<name>A0A7M5UMQ9_9CNID</name>
<evidence type="ECO:0000313" key="3">
    <source>
        <dbReference type="Proteomes" id="UP000594262"/>
    </source>
</evidence>